<evidence type="ECO:0000256" key="2">
    <source>
        <dbReference type="ARBA" id="ARBA00022977"/>
    </source>
</evidence>
<dbReference type="GO" id="GO:0005737">
    <property type="term" value="C:cytoplasm"/>
    <property type="evidence" value="ECO:0007669"/>
    <property type="project" value="TreeGrafter"/>
</dbReference>
<evidence type="ECO:0000259" key="3">
    <source>
        <dbReference type="Pfam" id="PF02581"/>
    </source>
</evidence>
<feature type="domain" description="Thiamine phosphate synthase/TenI" evidence="3">
    <location>
        <begin position="27"/>
        <end position="199"/>
    </location>
</feature>
<keyword evidence="2" id="KW-0784">Thiamine biosynthesis</keyword>
<name>B0T6F0_CAUSK</name>
<dbReference type="AlphaFoldDB" id="B0T6F0"/>
<dbReference type="InterPro" id="IPR036206">
    <property type="entry name" value="ThiamineP_synth_sf"/>
</dbReference>
<accession>B0T6F0</accession>
<dbReference type="PANTHER" id="PTHR20857:SF15">
    <property type="entry name" value="THIAMINE-PHOSPHATE SYNTHASE"/>
    <property type="match status" value="1"/>
</dbReference>
<sequence length="201" mass="20888">MEALSRTAARFRPWLVRGKPLPNLLFFTDPERTLHPERVAERLPAGAAVVFRAFGAPDAAARGARLREITRRRGLLLLVGADENLARQVEADGLHLPERMSAALPLLRAAHPDWLITLAAHGEAAGGIAAAAAGADALVVSPIFPSRSPSAGAPLGVEGLKRIVEAVKAPVYALGGVRADTVESLAATGIVGIAAVEALNA</sequence>
<dbReference type="CDD" id="cd00564">
    <property type="entry name" value="TMP_TenI"/>
    <property type="match status" value="1"/>
</dbReference>
<reference evidence="4" key="1">
    <citation type="submission" date="2008-01" db="EMBL/GenBank/DDBJ databases">
        <title>Complete sequence of chromosome of Caulobacter sp. K31.</title>
        <authorList>
            <consortium name="US DOE Joint Genome Institute"/>
            <person name="Copeland A."/>
            <person name="Lucas S."/>
            <person name="Lapidus A."/>
            <person name="Barry K."/>
            <person name="Glavina del Rio T."/>
            <person name="Dalin E."/>
            <person name="Tice H."/>
            <person name="Pitluck S."/>
            <person name="Bruce D."/>
            <person name="Goodwin L."/>
            <person name="Thompson L.S."/>
            <person name="Brettin T."/>
            <person name="Detter J.C."/>
            <person name="Han C."/>
            <person name="Schmutz J."/>
            <person name="Larimer F."/>
            <person name="Land M."/>
            <person name="Hauser L."/>
            <person name="Kyrpides N."/>
            <person name="Kim E."/>
            <person name="Stephens C."/>
            <person name="Richardson P."/>
        </authorList>
    </citation>
    <scope>NUCLEOTIDE SEQUENCE [LARGE SCALE GENOMIC DNA]</scope>
    <source>
        <strain evidence="4">K31</strain>
    </source>
</reference>
<protein>
    <submittedName>
        <fullName evidence="4">Thiamine monophosphate synthase</fullName>
    </submittedName>
</protein>
<dbReference type="GO" id="GO:0004789">
    <property type="term" value="F:thiamine-phosphate diphosphorylase activity"/>
    <property type="evidence" value="ECO:0007669"/>
    <property type="project" value="TreeGrafter"/>
</dbReference>
<comment type="pathway">
    <text evidence="1">Cofactor biosynthesis; thiamine diphosphate biosynthesis.</text>
</comment>
<dbReference type="Pfam" id="PF02581">
    <property type="entry name" value="TMP-TENI"/>
    <property type="match status" value="1"/>
</dbReference>
<evidence type="ECO:0000256" key="1">
    <source>
        <dbReference type="ARBA" id="ARBA00004948"/>
    </source>
</evidence>
<dbReference type="GO" id="GO:0009228">
    <property type="term" value="P:thiamine biosynthetic process"/>
    <property type="evidence" value="ECO:0007669"/>
    <property type="project" value="UniProtKB-KW"/>
</dbReference>
<dbReference type="KEGG" id="cak:Caul_5033"/>
<evidence type="ECO:0000313" key="4">
    <source>
        <dbReference type="EMBL" id="ABZ74153.1"/>
    </source>
</evidence>
<dbReference type="SUPFAM" id="SSF51391">
    <property type="entry name" value="Thiamin phosphate synthase"/>
    <property type="match status" value="1"/>
</dbReference>
<dbReference type="eggNOG" id="COG0352">
    <property type="taxonomic scope" value="Bacteria"/>
</dbReference>
<dbReference type="InterPro" id="IPR022998">
    <property type="entry name" value="ThiamineP_synth_TenI"/>
</dbReference>
<dbReference type="Gene3D" id="3.20.20.70">
    <property type="entry name" value="Aldolase class I"/>
    <property type="match status" value="1"/>
</dbReference>
<proteinExistence type="predicted"/>
<dbReference type="HOGENOM" id="CLU_018272_2_0_5"/>
<organism evidence="4">
    <name type="scientific">Caulobacter sp. (strain K31)</name>
    <dbReference type="NCBI Taxonomy" id="366602"/>
    <lineage>
        <taxon>Bacteria</taxon>
        <taxon>Pseudomonadati</taxon>
        <taxon>Pseudomonadota</taxon>
        <taxon>Alphaproteobacteria</taxon>
        <taxon>Caulobacterales</taxon>
        <taxon>Caulobacteraceae</taxon>
        <taxon>Caulobacter</taxon>
    </lineage>
</organism>
<gene>
    <name evidence="4" type="ordered locus">Caul_5033</name>
</gene>
<dbReference type="STRING" id="366602.Caul_5033"/>
<dbReference type="PANTHER" id="PTHR20857">
    <property type="entry name" value="THIAMINE-PHOSPHATE PYROPHOSPHORYLASE"/>
    <property type="match status" value="1"/>
</dbReference>
<dbReference type="InterPro" id="IPR013785">
    <property type="entry name" value="Aldolase_TIM"/>
</dbReference>
<dbReference type="EMBL" id="CP000927">
    <property type="protein sequence ID" value="ABZ74153.1"/>
    <property type="molecule type" value="Genomic_DNA"/>
</dbReference>